<gene>
    <name evidence="8" type="ORF">SAMN05421804_101910</name>
</gene>
<keyword evidence="2" id="KW-1003">Cell membrane</keyword>
<keyword evidence="5 6" id="KW-0472">Membrane</keyword>
<proteinExistence type="predicted"/>
<evidence type="ECO:0000256" key="5">
    <source>
        <dbReference type="ARBA" id="ARBA00023136"/>
    </source>
</evidence>
<keyword evidence="3 6" id="KW-0812">Transmembrane</keyword>
<feature type="transmembrane region" description="Helical" evidence="6">
    <location>
        <begin position="12"/>
        <end position="32"/>
    </location>
</feature>
<dbReference type="Gene3D" id="3.30.70.120">
    <property type="match status" value="1"/>
</dbReference>
<dbReference type="Pfam" id="PF02588">
    <property type="entry name" value="YitT_membrane"/>
    <property type="match status" value="1"/>
</dbReference>
<dbReference type="GO" id="GO:0005886">
    <property type="term" value="C:plasma membrane"/>
    <property type="evidence" value="ECO:0007669"/>
    <property type="project" value="UniProtKB-SubCell"/>
</dbReference>
<evidence type="ECO:0000256" key="4">
    <source>
        <dbReference type="ARBA" id="ARBA00022989"/>
    </source>
</evidence>
<dbReference type="Proteomes" id="UP000183255">
    <property type="component" value="Unassembled WGS sequence"/>
</dbReference>
<dbReference type="Pfam" id="PF10035">
    <property type="entry name" value="DUF2179"/>
    <property type="match status" value="1"/>
</dbReference>
<feature type="transmembrane region" description="Helical" evidence="6">
    <location>
        <begin position="44"/>
        <end position="73"/>
    </location>
</feature>
<protein>
    <submittedName>
        <fullName evidence="8">Uncharacterized membrane-anchored protein YitT, contains DUF161 and DUF2179 domains</fullName>
    </submittedName>
</protein>
<evidence type="ECO:0000313" key="9">
    <source>
        <dbReference type="Proteomes" id="UP000183255"/>
    </source>
</evidence>
<evidence type="ECO:0000256" key="3">
    <source>
        <dbReference type="ARBA" id="ARBA00022692"/>
    </source>
</evidence>
<dbReference type="PANTHER" id="PTHR33545">
    <property type="entry name" value="UPF0750 MEMBRANE PROTEIN YITT-RELATED"/>
    <property type="match status" value="1"/>
</dbReference>
<keyword evidence="4 6" id="KW-1133">Transmembrane helix</keyword>
<organism evidence="8 9">
    <name type="scientific">Proteiniclasticum ruminis</name>
    <dbReference type="NCBI Taxonomy" id="398199"/>
    <lineage>
        <taxon>Bacteria</taxon>
        <taxon>Bacillati</taxon>
        <taxon>Bacillota</taxon>
        <taxon>Clostridia</taxon>
        <taxon>Eubacteriales</taxon>
        <taxon>Clostridiaceae</taxon>
        <taxon>Proteiniclasticum</taxon>
    </lineage>
</organism>
<evidence type="ECO:0000256" key="6">
    <source>
        <dbReference type="SAM" id="Phobius"/>
    </source>
</evidence>
<dbReference type="PANTHER" id="PTHR33545:SF9">
    <property type="entry name" value="UPF0750 MEMBRANE PROTEIN YITE"/>
    <property type="match status" value="1"/>
</dbReference>
<comment type="subcellular location">
    <subcellularLocation>
        <location evidence="1">Cell membrane</location>
        <topology evidence="1">Multi-pass membrane protein</topology>
    </subcellularLocation>
</comment>
<dbReference type="RefSeq" id="WP_031574612.1">
    <property type="nucleotide sequence ID" value="NZ_DAMANS010000016.1"/>
</dbReference>
<dbReference type="InterPro" id="IPR015867">
    <property type="entry name" value="N-reg_PII/ATP_PRibTrfase_C"/>
</dbReference>
<feature type="transmembrane region" description="Helical" evidence="6">
    <location>
        <begin position="154"/>
        <end position="173"/>
    </location>
</feature>
<dbReference type="InterPro" id="IPR003740">
    <property type="entry name" value="YitT"/>
</dbReference>
<feature type="transmembrane region" description="Helical" evidence="6">
    <location>
        <begin position="111"/>
        <end position="133"/>
    </location>
</feature>
<dbReference type="InterPro" id="IPR019264">
    <property type="entry name" value="DUF2179"/>
</dbReference>
<name>A0A1G8IK31_9CLOT</name>
<accession>A0A1G8IK31</accession>
<evidence type="ECO:0000313" key="8">
    <source>
        <dbReference type="EMBL" id="SDI19202.1"/>
    </source>
</evidence>
<dbReference type="CDD" id="cd16380">
    <property type="entry name" value="YitT_C"/>
    <property type="match status" value="1"/>
</dbReference>
<reference evidence="8 9" key="1">
    <citation type="submission" date="2016-10" db="EMBL/GenBank/DDBJ databases">
        <authorList>
            <person name="de Groot N.N."/>
        </authorList>
    </citation>
    <scope>NUCLEOTIDE SEQUENCE [LARGE SCALE GENOMIC DNA]</scope>
    <source>
        <strain evidence="8 9">CGMCC 1.5058</strain>
    </source>
</reference>
<evidence type="ECO:0000256" key="1">
    <source>
        <dbReference type="ARBA" id="ARBA00004651"/>
    </source>
</evidence>
<dbReference type="PIRSF" id="PIRSF006483">
    <property type="entry name" value="Membrane_protein_YitT"/>
    <property type="match status" value="1"/>
</dbReference>
<dbReference type="InterPro" id="IPR051461">
    <property type="entry name" value="UPF0750_membrane"/>
</dbReference>
<sequence length="287" mass="31300">MKRILKDFSVKDFIMITIGIFLVAFGLEYFHIPNNIAAGGVSGLAIIINSFLSMIPVGAIILVLNLILFAVAFVTVGGGFGAKTLYASFGLSVIMWVMETFFTPGVLTDDLFINAAVGTFVIGIGMSMVFNYGASTGGTDILAKILHKYIHMDIGKALLVVDFVIGLTSIATFGITAGLYALLAIVINGTLIDRLILGFNTSKELMIISKKEQEIIKFIIEELDKSCTVLNGYGGYTSEDIQVLYVILSRREYIRLKGFIKEIDPRAFISVNEVHEVLGEGFIDIKL</sequence>
<evidence type="ECO:0000259" key="7">
    <source>
        <dbReference type="Pfam" id="PF10035"/>
    </source>
</evidence>
<evidence type="ECO:0000256" key="2">
    <source>
        <dbReference type="ARBA" id="ARBA00022475"/>
    </source>
</evidence>
<feature type="transmembrane region" description="Helical" evidence="6">
    <location>
        <begin position="85"/>
        <end position="105"/>
    </location>
</feature>
<feature type="domain" description="DUF2179" evidence="7">
    <location>
        <begin position="226"/>
        <end position="279"/>
    </location>
</feature>
<dbReference type="AlphaFoldDB" id="A0A1G8IK31"/>
<dbReference type="EMBL" id="FNDZ01000001">
    <property type="protein sequence ID" value="SDI19202.1"/>
    <property type="molecule type" value="Genomic_DNA"/>
</dbReference>